<dbReference type="OrthoDB" id="8453612at2"/>
<dbReference type="Proteomes" id="UP000245865">
    <property type="component" value="Unassembled WGS sequence"/>
</dbReference>
<accession>A0A316J735</accession>
<evidence type="ECO:0000313" key="3">
    <source>
        <dbReference type="Proteomes" id="UP000245865"/>
    </source>
</evidence>
<keyword evidence="3" id="KW-1185">Reference proteome</keyword>
<feature type="region of interest" description="Disordered" evidence="1">
    <location>
        <begin position="14"/>
        <end position="251"/>
    </location>
</feature>
<gene>
    <name evidence="2" type="ORF">DKP76_16505</name>
</gene>
<comment type="caution">
    <text evidence="2">The sequence shown here is derived from an EMBL/GenBank/DDBJ whole genome shotgun (WGS) entry which is preliminary data.</text>
</comment>
<proteinExistence type="predicted"/>
<evidence type="ECO:0000256" key="1">
    <source>
        <dbReference type="SAM" id="MobiDB-lite"/>
    </source>
</evidence>
<reference evidence="2 3" key="1">
    <citation type="submission" date="2018-05" db="EMBL/GenBank/DDBJ databases">
        <title>Comparative genomic sequence analysis between strain HN4 and CCM 8460T (Falsochrobactrum ovis) will provide more evidence to prove that HN4 is a new species of Falsochrobactrum.</title>
        <authorList>
            <person name="Lyu W."/>
            <person name="Sun L."/>
            <person name="Yao L."/>
        </authorList>
    </citation>
    <scope>NUCLEOTIDE SEQUENCE [LARGE SCALE GENOMIC DNA]</scope>
    <source>
        <strain evidence="2 3">HN4</strain>
    </source>
</reference>
<feature type="compositionally biased region" description="Basic residues" evidence="1">
    <location>
        <begin position="118"/>
        <end position="128"/>
    </location>
</feature>
<protein>
    <submittedName>
        <fullName evidence="2">Uncharacterized protein</fullName>
    </submittedName>
</protein>
<dbReference type="EMBL" id="QGDB01000008">
    <property type="protein sequence ID" value="PWL16575.1"/>
    <property type="molecule type" value="Genomic_DNA"/>
</dbReference>
<feature type="compositionally biased region" description="Low complexity" evidence="1">
    <location>
        <begin position="133"/>
        <end position="142"/>
    </location>
</feature>
<name>A0A316J735_9HYPH</name>
<organism evidence="2 3">
    <name type="scientific">Falsochrobactrum shanghaiense</name>
    <dbReference type="NCBI Taxonomy" id="2201899"/>
    <lineage>
        <taxon>Bacteria</taxon>
        <taxon>Pseudomonadati</taxon>
        <taxon>Pseudomonadota</taxon>
        <taxon>Alphaproteobacteria</taxon>
        <taxon>Hyphomicrobiales</taxon>
        <taxon>Brucellaceae</taxon>
        <taxon>Falsochrobactrum</taxon>
    </lineage>
</organism>
<sequence>MAMKSLGQRLVAGLKNWRSRKKDISPEEMPDSGSIASEGPKQSDHEMAKQQPIKATATDADEADTMGPQPTEPVDLSEALTPSDQPQASVKAISRAEPLPGAETKDIAPAASVAPKPVQKRSRAKKAVTKATDGSGADAGSAVLDGKNAQVDKKPDNDGIASDGGAQLNNISALVTAPDQDQEGGNIAGTTEPESPSEAFAQADKLQEEPTGQAEPVKEEGTDQTAATHAALASPRKRSPAGKSKSSDELVTNRELASLEAENARLKQLLSEKLLVKRVDPEN</sequence>
<dbReference type="AlphaFoldDB" id="A0A316J735"/>
<dbReference type="RefSeq" id="WP_109707789.1">
    <property type="nucleotide sequence ID" value="NZ_QGDB01000008.1"/>
</dbReference>
<evidence type="ECO:0000313" key="2">
    <source>
        <dbReference type="EMBL" id="PWL16575.1"/>
    </source>
</evidence>